<dbReference type="InterPro" id="IPR036259">
    <property type="entry name" value="MFS_trans_sf"/>
</dbReference>
<dbReference type="EMBL" id="JADIMR010000081">
    <property type="protein sequence ID" value="MBO8447154.1"/>
    <property type="molecule type" value="Genomic_DNA"/>
</dbReference>
<feature type="transmembrane region" description="Helical" evidence="6">
    <location>
        <begin position="217"/>
        <end position="241"/>
    </location>
</feature>
<feature type="transmembrane region" description="Helical" evidence="6">
    <location>
        <begin position="367"/>
        <end position="388"/>
    </location>
</feature>
<evidence type="ECO:0000256" key="6">
    <source>
        <dbReference type="SAM" id="Phobius"/>
    </source>
</evidence>
<keyword evidence="3 6" id="KW-0812">Transmembrane</keyword>
<keyword evidence="5 6" id="KW-0472">Membrane</keyword>
<protein>
    <submittedName>
        <fullName evidence="7">MFS transporter</fullName>
    </submittedName>
</protein>
<feature type="transmembrane region" description="Helical" evidence="6">
    <location>
        <begin position="12"/>
        <end position="29"/>
    </location>
</feature>
<gene>
    <name evidence="7" type="ORF">IAC32_05360</name>
</gene>
<evidence type="ECO:0000313" key="7">
    <source>
        <dbReference type="EMBL" id="MBO8447154.1"/>
    </source>
</evidence>
<evidence type="ECO:0000256" key="4">
    <source>
        <dbReference type="ARBA" id="ARBA00022989"/>
    </source>
</evidence>
<feature type="transmembrane region" description="Helical" evidence="6">
    <location>
        <begin position="394"/>
        <end position="415"/>
    </location>
</feature>
<dbReference type="PANTHER" id="PTHR12778:SF10">
    <property type="entry name" value="MAJOR FACILITATOR SUPERFAMILY DOMAIN-CONTAINING PROTEIN 3"/>
    <property type="match status" value="1"/>
</dbReference>
<evidence type="ECO:0000313" key="8">
    <source>
        <dbReference type="Proteomes" id="UP000823637"/>
    </source>
</evidence>
<dbReference type="InterPro" id="IPR004752">
    <property type="entry name" value="AmpG_permease/AT-1"/>
</dbReference>
<keyword evidence="4 6" id="KW-1133">Transmembrane helix</keyword>
<feature type="transmembrane region" description="Helical" evidence="6">
    <location>
        <begin position="274"/>
        <end position="297"/>
    </location>
</feature>
<reference evidence="7" key="2">
    <citation type="journal article" date="2021" name="PeerJ">
        <title>Extensive microbial diversity within the chicken gut microbiome revealed by metagenomics and culture.</title>
        <authorList>
            <person name="Gilroy R."/>
            <person name="Ravi A."/>
            <person name="Getino M."/>
            <person name="Pursley I."/>
            <person name="Horton D.L."/>
            <person name="Alikhan N.F."/>
            <person name="Baker D."/>
            <person name="Gharbi K."/>
            <person name="Hall N."/>
            <person name="Watson M."/>
            <person name="Adriaenssens E.M."/>
            <person name="Foster-Nyarko E."/>
            <person name="Jarju S."/>
            <person name="Secka A."/>
            <person name="Antonio M."/>
            <person name="Oren A."/>
            <person name="Chaudhuri R.R."/>
            <person name="La Ragione R."/>
            <person name="Hildebrand F."/>
            <person name="Pallen M.J."/>
        </authorList>
    </citation>
    <scope>NUCLEOTIDE SEQUENCE</scope>
    <source>
        <strain evidence="7">D3-1215</strain>
    </source>
</reference>
<feature type="transmembrane region" description="Helical" evidence="6">
    <location>
        <begin position="110"/>
        <end position="135"/>
    </location>
</feature>
<feature type="transmembrane region" description="Helical" evidence="6">
    <location>
        <begin position="178"/>
        <end position="196"/>
    </location>
</feature>
<evidence type="ECO:0000256" key="5">
    <source>
        <dbReference type="ARBA" id="ARBA00023136"/>
    </source>
</evidence>
<dbReference type="GO" id="GO:0022857">
    <property type="term" value="F:transmembrane transporter activity"/>
    <property type="evidence" value="ECO:0007669"/>
    <property type="project" value="InterPro"/>
</dbReference>
<reference evidence="7" key="1">
    <citation type="submission" date="2020-10" db="EMBL/GenBank/DDBJ databases">
        <authorList>
            <person name="Gilroy R."/>
        </authorList>
    </citation>
    <scope>NUCLEOTIDE SEQUENCE</scope>
    <source>
        <strain evidence="7">D3-1215</strain>
    </source>
</reference>
<feature type="transmembrane region" description="Helical" evidence="6">
    <location>
        <begin position="304"/>
        <end position="323"/>
    </location>
</feature>
<evidence type="ECO:0000256" key="3">
    <source>
        <dbReference type="ARBA" id="ARBA00022692"/>
    </source>
</evidence>
<dbReference type="PANTHER" id="PTHR12778">
    <property type="entry name" value="SOLUTE CARRIER FAMILY 33 ACETYL-COA TRANSPORTER -RELATED"/>
    <property type="match status" value="1"/>
</dbReference>
<dbReference type="InterPro" id="IPR011701">
    <property type="entry name" value="MFS"/>
</dbReference>
<dbReference type="Pfam" id="PF07690">
    <property type="entry name" value="MFS_1"/>
    <property type="match status" value="1"/>
</dbReference>
<comment type="subcellular location">
    <subcellularLocation>
        <location evidence="1">Membrane</location>
        <topology evidence="1">Multi-pass membrane protein</topology>
    </subcellularLocation>
</comment>
<accession>A0A9D9EGD0</accession>
<evidence type="ECO:0000256" key="2">
    <source>
        <dbReference type="ARBA" id="ARBA00022448"/>
    </source>
</evidence>
<dbReference type="GO" id="GO:0016020">
    <property type="term" value="C:membrane"/>
    <property type="evidence" value="ECO:0007669"/>
    <property type="project" value="UniProtKB-SubCell"/>
</dbReference>
<sequence length="427" mass="47507">MKNNKNKQSISPWAWIPTLYFSEGIPYVVAATNFSVIMYKQLGLSNVDAALYTSWLYLPWVIKPFWSPIVDVLGTKRRWIWILQFVMGVLLAGVAFCIPMPFFLQSTLALLWLAGFASATHDIAADGFYMLALDSHEQSVFVGIRSTFYRISMIVGQGVLVILAGWLEKRLGSVQAAWSYTLYGAGAFFVLLALYHRFVLPRPLNDRPAGDANSVKAFFNSFASFFKKPGIWMTIAFILLYRLGEAQLVKMASPFMLDPVEKGGLGLDTSQVGVVYGTVGVIALTVGGILGGIYAAVKGLKNGLWVMLLFMNVPNLVYVALAAFQPGNYFLVCAAVAVEQFGYGFGFTAFMLYMIYVCQGEYQTSHYAICTGIMALGMMLPGMVSGYIQEFLGYTNFFVWVCICTIPIFILCRWIRIEESFGKKNKC</sequence>
<dbReference type="Gene3D" id="1.20.1250.20">
    <property type="entry name" value="MFS general substrate transporter like domains"/>
    <property type="match status" value="2"/>
</dbReference>
<organism evidence="7 8">
    <name type="scientific">Candidatus Enterocola intestinipullorum</name>
    <dbReference type="NCBI Taxonomy" id="2840783"/>
    <lineage>
        <taxon>Bacteria</taxon>
        <taxon>Pseudomonadati</taxon>
        <taxon>Bacteroidota</taxon>
        <taxon>Bacteroidia</taxon>
        <taxon>Bacteroidales</taxon>
        <taxon>Candidatus Enterocola</taxon>
    </lineage>
</organism>
<feature type="transmembrane region" description="Helical" evidence="6">
    <location>
        <begin position="147"/>
        <end position="166"/>
    </location>
</feature>
<evidence type="ECO:0000256" key="1">
    <source>
        <dbReference type="ARBA" id="ARBA00004141"/>
    </source>
</evidence>
<comment type="caution">
    <text evidence="7">The sequence shown here is derived from an EMBL/GenBank/DDBJ whole genome shotgun (WGS) entry which is preliminary data.</text>
</comment>
<feature type="transmembrane region" description="Helical" evidence="6">
    <location>
        <begin position="329"/>
        <end position="355"/>
    </location>
</feature>
<name>A0A9D9EGD0_9BACT</name>
<keyword evidence="2" id="KW-0813">Transport</keyword>
<dbReference type="Proteomes" id="UP000823637">
    <property type="component" value="Unassembled WGS sequence"/>
</dbReference>
<dbReference type="AlphaFoldDB" id="A0A9D9EGD0"/>
<feature type="transmembrane region" description="Helical" evidence="6">
    <location>
        <begin position="79"/>
        <end position="104"/>
    </location>
</feature>
<proteinExistence type="predicted"/>
<dbReference type="SUPFAM" id="SSF103473">
    <property type="entry name" value="MFS general substrate transporter"/>
    <property type="match status" value="1"/>
</dbReference>